<evidence type="ECO:0000313" key="1">
    <source>
        <dbReference type="EMBL" id="OLN25882.1"/>
    </source>
</evidence>
<protein>
    <submittedName>
        <fullName evidence="1">Uncharacterized protein</fullName>
    </submittedName>
</protein>
<dbReference type="STRING" id="1888891.DSOL_5189"/>
<evidence type="ECO:0000313" key="2">
    <source>
        <dbReference type="Proteomes" id="UP000186102"/>
    </source>
</evidence>
<gene>
    <name evidence="1" type="ORF">DSOL_5189</name>
</gene>
<dbReference type="Proteomes" id="UP000186102">
    <property type="component" value="Unassembled WGS sequence"/>
</dbReference>
<organism evidence="1 2">
    <name type="scientific">Desulfosporosinus metallidurans</name>
    <dbReference type="NCBI Taxonomy" id="1888891"/>
    <lineage>
        <taxon>Bacteria</taxon>
        <taxon>Bacillati</taxon>
        <taxon>Bacillota</taxon>
        <taxon>Clostridia</taxon>
        <taxon>Eubacteriales</taxon>
        <taxon>Desulfitobacteriaceae</taxon>
        <taxon>Desulfosporosinus</taxon>
    </lineage>
</organism>
<sequence>MSYESIAELVHDLVKNPKSMLSQELGLPLAELKTNELNIIQRVFSECEVSGDVATIGLLPLGYWG</sequence>
<dbReference type="OrthoDB" id="1799170at2"/>
<keyword evidence="2" id="KW-1185">Reference proteome</keyword>
<dbReference type="EMBL" id="MLBF01000095">
    <property type="protein sequence ID" value="OLN25882.1"/>
    <property type="molecule type" value="Genomic_DNA"/>
</dbReference>
<name>A0A1Q8QF21_9FIRM</name>
<dbReference type="AlphaFoldDB" id="A0A1Q8QF21"/>
<reference evidence="1 2" key="1">
    <citation type="submission" date="2016-09" db="EMBL/GenBank/DDBJ databases">
        <title>Complete genome of Desulfosporosinus sp. OL.</title>
        <authorList>
            <person name="Mardanov A."/>
            <person name="Beletsky A."/>
            <person name="Panova A."/>
            <person name="Karnachuk O."/>
            <person name="Ravin N."/>
        </authorList>
    </citation>
    <scope>NUCLEOTIDE SEQUENCE [LARGE SCALE GENOMIC DNA]</scope>
    <source>
        <strain evidence="1 2">OL</strain>
    </source>
</reference>
<dbReference type="RefSeq" id="WP_075367416.1">
    <property type="nucleotide sequence ID" value="NZ_MLBF01000095.1"/>
</dbReference>
<proteinExistence type="predicted"/>
<comment type="caution">
    <text evidence="1">The sequence shown here is derived from an EMBL/GenBank/DDBJ whole genome shotgun (WGS) entry which is preliminary data.</text>
</comment>
<accession>A0A1Q8QF21</accession>